<feature type="region of interest" description="Disordered" evidence="1">
    <location>
        <begin position="55"/>
        <end position="93"/>
    </location>
</feature>
<dbReference type="Proteomes" id="UP000002772">
    <property type="component" value="Unassembled WGS sequence"/>
</dbReference>
<evidence type="ECO:0000313" key="3">
    <source>
        <dbReference type="Proteomes" id="UP000002772"/>
    </source>
</evidence>
<protein>
    <submittedName>
        <fullName evidence="2">Uncharacterized protein</fullName>
    </submittedName>
</protein>
<accession>F8N9E5</accession>
<organism evidence="2 3">
    <name type="scientific">Hallella multisaccharivorax DSM 17128</name>
    <dbReference type="NCBI Taxonomy" id="688246"/>
    <lineage>
        <taxon>Bacteria</taxon>
        <taxon>Pseudomonadati</taxon>
        <taxon>Bacteroidota</taxon>
        <taxon>Bacteroidia</taxon>
        <taxon>Bacteroidales</taxon>
        <taxon>Prevotellaceae</taxon>
        <taxon>Hallella</taxon>
    </lineage>
</organism>
<sequence length="93" mass="9915">MKQTNRRMETAGSMTHAAACAPHKIYIYIKPEIDVMHMNSVPIICAASKASYDIGSSTSPNHQSGGIQSGGPGVAGGKRWQPVGSDIWEEDSI</sequence>
<evidence type="ECO:0000256" key="1">
    <source>
        <dbReference type="SAM" id="MobiDB-lite"/>
    </source>
</evidence>
<dbReference type="OrthoDB" id="10002482at2"/>
<name>F8N9E5_9BACT</name>
<feature type="compositionally biased region" description="Gly residues" evidence="1">
    <location>
        <begin position="67"/>
        <end position="76"/>
    </location>
</feature>
<evidence type="ECO:0000313" key="2">
    <source>
        <dbReference type="EMBL" id="EGN55659.1"/>
    </source>
</evidence>
<proteinExistence type="predicted"/>
<gene>
    <name evidence="2" type="ORF">Premu_0173</name>
</gene>
<dbReference type="RefSeq" id="WP_007572338.1">
    <property type="nucleotide sequence ID" value="NZ_BPTS01000002.1"/>
</dbReference>
<dbReference type="EMBL" id="GL945017">
    <property type="protein sequence ID" value="EGN55659.1"/>
    <property type="molecule type" value="Genomic_DNA"/>
</dbReference>
<feature type="compositionally biased region" description="Polar residues" evidence="1">
    <location>
        <begin position="55"/>
        <end position="66"/>
    </location>
</feature>
<dbReference type="HOGENOM" id="CLU_2397175_0_0_10"/>
<keyword evidence="3" id="KW-1185">Reference proteome</keyword>
<dbReference type="AlphaFoldDB" id="F8N9E5"/>
<reference evidence="3" key="1">
    <citation type="journal article" date="2011" name="Stand. Genomic Sci.">
        <title>Non-contiguous finished genome sequence of the opportunistic oral pathogen Prevotella multisaccharivorax type strain (PPPA20).</title>
        <authorList>
            <person name="Pati A."/>
            <person name="Gronow S."/>
            <person name="Lu M."/>
            <person name="Lapidus A."/>
            <person name="Nolan M."/>
            <person name="Lucas S."/>
            <person name="Hammon N."/>
            <person name="Deshpande S."/>
            <person name="Cheng J.F."/>
            <person name="Tapia R."/>
            <person name="Han C."/>
            <person name="Goodwin L."/>
            <person name="Pitluck S."/>
            <person name="Liolios K."/>
            <person name="Pagani I."/>
            <person name="Mavromatis K."/>
            <person name="Mikhailova N."/>
            <person name="Huntemann M."/>
            <person name="Chen A."/>
            <person name="Palaniappan K."/>
            <person name="Land M."/>
            <person name="Hauser L."/>
            <person name="Detter J.C."/>
            <person name="Brambilla E.M."/>
            <person name="Rohde M."/>
            <person name="Goker M."/>
            <person name="Woyke T."/>
            <person name="Bristow J."/>
            <person name="Eisen J.A."/>
            <person name="Markowitz V."/>
            <person name="Hugenholtz P."/>
            <person name="Kyrpides N.C."/>
            <person name="Klenk H.P."/>
            <person name="Ivanova N."/>
        </authorList>
    </citation>
    <scope>NUCLEOTIDE SEQUENCE [LARGE SCALE GENOMIC DNA]</scope>
    <source>
        <strain evidence="3">DSM 17128</strain>
    </source>
</reference>